<dbReference type="SUPFAM" id="SSF53474">
    <property type="entry name" value="alpha/beta-Hydrolases"/>
    <property type="match status" value="1"/>
</dbReference>
<dbReference type="AlphaFoldDB" id="A0A9P5Y194"/>
<organism evidence="2 3">
    <name type="scientific">Collybia nuda</name>
    <dbReference type="NCBI Taxonomy" id="64659"/>
    <lineage>
        <taxon>Eukaryota</taxon>
        <taxon>Fungi</taxon>
        <taxon>Dikarya</taxon>
        <taxon>Basidiomycota</taxon>
        <taxon>Agaricomycotina</taxon>
        <taxon>Agaricomycetes</taxon>
        <taxon>Agaricomycetidae</taxon>
        <taxon>Agaricales</taxon>
        <taxon>Tricholomatineae</taxon>
        <taxon>Clitocybaceae</taxon>
        <taxon>Collybia</taxon>
    </lineage>
</organism>
<gene>
    <name evidence="2" type="ORF">BDZ94DRAFT_1311527</name>
</gene>
<accession>A0A9P5Y194</accession>
<name>A0A9P5Y194_9AGAR</name>
<dbReference type="Gene3D" id="3.40.50.1820">
    <property type="entry name" value="alpha/beta hydrolase"/>
    <property type="match status" value="1"/>
</dbReference>
<evidence type="ECO:0000313" key="2">
    <source>
        <dbReference type="EMBL" id="KAF9460392.1"/>
    </source>
</evidence>
<evidence type="ECO:0000313" key="3">
    <source>
        <dbReference type="Proteomes" id="UP000807353"/>
    </source>
</evidence>
<dbReference type="GO" id="GO:0016787">
    <property type="term" value="F:hydrolase activity"/>
    <property type="evidence" value="ECO:0007669"/>
    <property type="project" value="UniProtKB-KW"/>
</dbReference>
<dbReference type="Proteomes" id="UP000807353">
    <property type="component" value="Unassembled WGS sequence"/>
</dbReference>
<reference evidence="2" key="1">
    <citation type="submission" date="2020-11" db="EMBL/GenBank/DDBJ databases">
        <authorList>
            <consortium name="DOE Joint Genome Institute"/>
            <person name="Ahrendt S."/>
            <person name="Riley R."/>
            <person name="Andreopoulos W."/>
            <person name="Labutti K."/>
            <person name="Pangilinan J."/>
            <person name="Ruiz-Duenas F.J."/>
            <person name="Barrasa J.M."/>
            <person name="Sanchez-Garcia M."/>
            <person name="Camarero S."/>
            <person name="Miyauchi S."/>
            <person name="Serrano A."/>
            <person name="Linde D."/>
            <person name="Babiker R."/>
            <person name="Drula E."/>
            <person name="Ayuso-Fernandez I."/>
            <person name="Pacheco R."/>
            <person name="Padilla G."/>
            <person name="Ferreira P."/>
            <person name="Barriuso J."/>
            <person name="Kellner H."/>
            <person name="Castanera R."/>
            <person name="Alfaro M."/>
            <person name="Ramirez L."/>
            <person name="Pisabarro A.G."/>
            <person name="Kuo A."/>
            <person name="Tritt A."/>
            <person name="Lipzen A."/>
            <person name="He G."/>
            <person name="Yan M."/>
            <person name="Ng V."/>
            <person name="Cullen D."/>
            <person name="Martin F."/>
            <person name="Rosso M.-N."/>
            <person name="Henrissat B."/>
            <person name="Hibbett D."/>
            <person name="Martinez A.T."/>
            <person name="Grigoriev I.V."/>
        </authorList>
    </citation>
    <scope>NUCLEOTIDE SEQUENCE</scope>
    <source>
        <strain evidence="2">CBS 247.69</strain>
    </source>
</reference>
<keyword evidence="3" id="KW-1185">Reference proteome</keyword>
<protein>
    <submittedName>
        <fullName evidence="2">Alpha/Beta hydrolase protein</fullName>
    </submittedName>
</protein>
<dbReference type="InterPro" id="IPR029058">
    <property type="entry name" value="AB_hydrolase_fold"/>
</dbReference>
<keyword evidence="2" id="KW-0378">Hydrolase</keyword>
<evidence type="ECO:0000259" key="1">
    <source>
        <dbReference type="Pfam" id="PF12697"/>
    </source>
</evidence>
<dbReference type="EMBL" id="MU150299">
    <property type="protein sequence ID" value="KAF9460392.1"/>
    <property type="molecule type" value="Genomic_DNA"/>
</dbReference>
<feature type="domain" description="AB hydrolase-1" evidence="1">
    <location>
        <begin position="143"/>
        <end position="435"/>
    </location>
</feature>
<dbReference type="InterPro" id="IPR000073">
    <property type="entry name" value="AB_hydrolase_1"/>
</dbReference>
<sequence>MSLQHSTRWPVVLSPPAHIAPSKFMQTRPVLPLESPPVILEDYPSLPREPRSGTFVPGYSISTHVFPAAWPRCPSSHFAPPMEMTASLSKEAAAEMILHLSATKETQERGKDPRPANRNILWTVANRVVRNTSSQGLGNGLTLIFLHGIGTHKETWEPILRRLLNSRSSAHFGPQIEEVWLLDGVQHGDAALLNEGLLGDTFDLVDYSRDLMNFVLAYLPTQGTEDILAGLSRVSDVEIHNRQRHGFKSRTIVGVGHSLGACSFVYPAVLYPSIFSSLILVESFTVPEYVKYLDAHRKNETACLRRKWAWDSKEAAIEFIRGNSYYQSWHPEILHEYFHHAITETNNGQWRLKSHPFLEAVMLLERVCIYEAWQMLLDIKPNTPLHWVWGGKSKRGGGIDVQTQTTYRHPGQNSNVWHPGVDHLLPQEIPDLLADDICQFLGLQYPPNLESRL</sequence>
<comment type="caution">
    <text evidence="2">The sequence shown here is derived from an EMBL/GenBank/DDBJ whole genome shotgun (WGS) entry which is preliminary data.</text>
</comment>
<proteinExistence type="predicted"/>
<dbReference type="Pfam" id="PF12697">
    <property type="entry name" value="Abhydrolase_6"/>
    <property type="match status" value="1"/>
</dbReference>
<dbReference type="OrthoDB" id="94039at2759"/>